<dbReference type="Proteomes" id="UP001430065">
    <property type="component" value="Unassembled WGS sequence"/>
</dbReference>
<accession>A0ABS2JQY7</accession>
<protein>
    <recommendedName>
        <fullName evidence="1">AbiJ N-terminal domain-containing protein</fullName>
    </recommendedName>
</protein>
<dbReference type="EMBL" id="JADIKC010000003">
    <property type="protein sequence ID" value="MBM7121368.1"/>
    <property type="molecule type" value="Genomic_DNA"/>
</dbReference>
<comment type="caution">
    <text evidence="2">The sequence shown here is derived from an EMBL/GenBank/DDBJ whole genome shotgun (WGS) entry which is preliminary data.</text>
</comment>
<evidence type="ECO:0000313" key="2">
    <source>
        <dbReference type="EMBL" id="MBM7121368.1"/>
    </source>
</evidence>
<evidence type="ECO:0000313" key="3">
    <source>
        <dbReference type="Proteomes" id="UP001430065"/>
    </source>
</evidence>
<evidence type="ECO:0000259" key="1">
    <source>
        <dbReference type="Pfam" id="PF18865"/>
    </source>
</evidence>
<organism evidence="2 3">
    <name type="scientific">Dyella kyungheensis</name>
    <dbReference type="NCBI Taxonomy" id="1242174"/>
    <lineage>
        <taxon>Bacteria</taxon>
        <taxon>Pseudomonadati</taxon>
        <taxon>Pseudomonadota</taxon>
        <taxon>Gammaproteobacteria</taxon>
        <taxon>Lysobacterales</taxon>
        <taxon>Rhodanobacteraceae</taxon>
        <taxon>Dyella</taxon>
    </lineage>
</organism>
<name>A0ABS2JQY7_9GAMM</name>
<dbReference type="InterPro" id="IPR040508">
    <property type="entry name" value="AbiJ_NTD5"/>
</dbReference>
<reference evidence="2 3" key="1">
    <citation type="submission" date="2020-10" db="EMBL/GenBank/DDBJ databases">
        <title>Phylogeny of dyella-like bacteria.</title>
        <authorList>
            <person name="Fu J."/>
        </authorList>
    </citation>
    <scope>NUCLEOTIDE SEQUENCE [LARGE SCALE GENOMIC DNA]</scope>
    <source>
        <strain evidence="2 3">THG-B117</strain>
    </source>
</reference>
<dbReference type="Pfam" id="PF18865">
    <property type="entry name" value="AbiJ_NTD5"/>
    <property type="match status" value="1"/>
</dbReference>
<sequence>MPVTGFDLGKRILALREKVVAHFDANDWEEVGLLTGFSDLISRHPRLLRSLAWGDEDYSGNALQVLKNIADQDTSAFSVIETHIGSKYPDEAQYVSAKPSERRITFAPNVFQVPENASIETDLVALMMPFNASFSLVHEAIRGACSSAGFRCLRVDDIWEESSVIQDVFNLIFRAHVVVVDFTGKNPNVMYETGIAHTLGKHVVPISQSLEDVPFDINHHRILKYLSNNEGLAVMQSKLADKLRQVTR</sequence>
<feature type="domain" description="AbiJ N-terminal" evidence="1">
    <location>
        <begin position="9"/>
        <end position="93"/>
    </location>
</feature>
<proteinExistence type="predicted"/>
<keyword evidence="3" id="KW-1185">Reference proteome</keyword>
<gene>
    <name evidence="2" type="ORF">ISP20_09405</name>
</gene>